<dbReference type="Proteomes" id="UP000281553">
    <property type="component" value="Unassembled WGS sequence"/>
</dbReference>
<evidence type="ECO:0000313" key="2">
    <source>
        <dbReference type="Proteomes" id="UP000281553"/>
    </source>
</evidence>
<dbReference type="EMBL" id="UYRU01048203">
    <property type="protein sequence ID" value="VDN09978.1"/>
    <property type="molecule type" value="Genomic_DNA"/>
</dbReference>
<protein>
    <submittedName>
        <fullName evidence="1">Uncharacterized protein</fullName>
    </submittedName>
</protein>
<proteinExistence type="predicted"/>
<sequence>MGTLVSFSAAAFTSVPLFAPDRSYLGANAVSSASPGSSPVPFRAVLLVLTSEEGEAGSSGRRFPLLLAVLMILGSGLYRDIALGPIGWCLVSSSVNADSSC</sequence>
<keyword evidence="2" id="KW-1185">Reference proteome</keyword>
<accession>A0A3P7LJA2</accession>
<evidence type="ECO:0000313" key="1">
    <source>
        <dbReference type="EMBL" id="VDN09978.1"/>
    </source>
</evidence>
<dbReference type="AlphaFoldDB" id="A0A3P7LJA2"/>
<reference evidence="1 2" key="1">
    <citation type="submission" date="2018-11" db="EMBL/GenBank/DDBJ databases">
        <authorList>
            <consortium name="Pathogen Informatics"/>
        </authorList>
    </citation>
    <scope>NUCLEOTIDE SEQUENCE [LARGE SCALE GENOMIC DNA]</scope>
</reference>
<gene>
    <name evidence="1" type="ORF">DILT_LOCUS5809</name>
</gene>
<organism evidence="1 2">
    <name type="scientific">Dibothriocephalus latus</name>
    <name type="common">Fish tapeworm</name>
    <name type="synonym">Diphyllobothrium latum</name>
    <dbReference type="NCBI Taxonomy" id="60516"/>
    <lineage>
        <taxon>Eukaryota</taxon>
        <taxon>Metazoa</taxon>
        <taxon>Spiralia</taxon>
        <taxon>Lophotrochozoa</taxon>
        <taxon>Platyhelminthes</taxon>
        <taxon>Cestoda</taxon>
        <taxon>Eucestoda</taxon>
        <taxon>Diphyllobothriidea</taxon>
        <taxon>Diphyllobothriidae</taxon>
        <taxon>Dibothriocephalus</taxon>
    </lineage>
</organism>
<name>A0A3P7LJA2_DIBLA</name>